<sequence length="157" mass="17199">MVVPNKPSTEGSALDDPWTRHCLEKSGRRAFGWVALAVLAFLLQLALVLGPDEPPSLSPALLAFSALVLGLNLTRPQPSTHLLGDQTWVYVRVHWRGGRLVVHGTRPLVLDVNAGPLARGRISRHRRAWVVPPDRTGNTVVTFRGVPRLFPAKVSRG</sequence>
<evidence type="ECO:0000256" key="1">
    <source>
        <dbReference type="SAM" id="Phobius"/>
    </source>
</evidence>
<dbReference type="RefSeq" id="WP_344034350.1">
    <property type="nucleotide sequence ID" value="NZ_BAAAKE010000001.1"/>
</dbReference>
<keyword evidence="3" id="KW-1185">Reference proteome</keyword>
<dbReference type="EMBL" id="JBHSJB010000023">
    <property type="protein sequence ID" value="MFC5056608.1"/>
    <property type="molecule type" value="Genomic_DNA"/>
</dbReference>
<gene>
    <name evidence="2" type="ORF">ACFPFM_23020</name>
</gene>
<evidence type="ECO:0000313" key="3">
    <source>
        <dbReference type="Proteomes" id="UP001595833"/>
    </source>
</evidence>
<keyword evidence="1" id="KW-0472">Membrane</keyword>
<evidence type="ECO:0000313" key="2">
    <source>
        <dbReference type="EMBL" id="MFC5056608.1"/>
    </source>
</evidence>
<proteinExistence type="predicted"/>
<evidence type="ECO:0008006" key="4">
    <source>
        <dbReference type="Google" id="ProtNLM"/>
    </source>
</evidence>
<dbReference type="Proteomes" id="UP001595833">
    <property type="component" value="Unassembled WGS sequence"/>
</dbReference>
<organism evidence="2 3">
    <name type="scientific">Saccharothrix xinjiangensis</name>
    <dbReference type="NCBI Taxonomy" id="204798"/>
    <lineage>
        <taxon>Bacteria</taxon>
        <taxon>Bacillati</taxon>
        <taxon>Actinomycetota</taxon>
        <taxon>Actinomycetes</taxon>
        <taxon>Pseudonocardiales</taxon>
        <taxon>Pseudonocardiaceae</taxon>
        <taxon>Saccharothrix</taxon>
    </lineage>
</organism>
<reference evidence="3" key="1">
    <citation type="journal article" date="2019" name="Int. J. Syst. Evol. Microbiol.">
        <title>The Global Catalogue of Microorganisms (GCM) 10K type strain sequencing project: providing services to taxonomists for standard genome sequencing and annotation.</title>
        <authorList>
            <consortium name="The Broad Institute Genomics Platform"/>
            <consortium name="The Broad Institute Genome Sequencing Center for Infectious Disease"/>
            <person name="Wu L."/>
            <person name="Ma J."/>
        </authorList>
    </citation>
    <scope>NUCLEOTIDE SEQUENCE [LARGE SCALE GENOMIC DNA]</scope>
    <source>
        <strain evidence="3">KCTC 12848</strain>
    </source>
</reference>
<feature type="transmembrane region" description="Helical" evidence="1">
    <location>
        <begin position="30"/>
        <end position="50"/>
    </location>
</feature>
<keyword evidence="1" id="KW-1133">Transmembrane helix</keyword>
<keyword evidence="1" id="KW-0812">Transmembrane</keyword>
<name>A0ABV9Y2V6_9PSEU</name>
<comment type="caution">
    <text evidence="2">The sequence shown here is derived from an EMBL/GenBank/DDBJ whole genome shotgun (WGS) entry which is preliminary data.</text>
</comment>
<protein>
    <recommendedName>
        <fullName evidence="4">PH (Pleckstrin Homology) domain-containing protein</fullName>
    </recommendedName>
</protein>
<accession>A0ABV9Y2V6</accession>